<gene>
    <name evidence="2" type="ORF">TSTA_092600</name>
</gene>
<accession>B8M338</accession>
<dbReference type="eggNOG" id="ENOG502SPJ4">
    <property type="taxonomic scope" value="Eukaryota"/>
</dbReference>
<reference evidence="3" key="1">
    <citation type="journal article" date="2015" name="Genome Announc.">
        <title>Genome sequence of the AIDS-associated pathogen Penicillium marneffei (ATCC18224) and its near taxonomic relative Talaromyces stipitatus (ATCC10500).</title>
        <authorList>
            <person name="Nierman W.C."/>
            <person name="Fedorova-Abrams N.D."/>
            <person name="Andrianopoulos A."/>
        </authorList>
    </citation>
    <scope>NUCLEOTIDE SEQUENCE [LARGE SCALE GENOMIC DNA]</scope>
    <source>
        <strain evidence="3">ATCC 10500 / CBS 375.48 / QM 6759 / NRRL 1006</strain>
    </source>
</reference>
<dbReference type="OMA" id="QSVPDWF"/>
<dbReference type="PhylomeDB" id="B8M338"/>
<dbReference type="HOGENOM" id="CLU_038592_0_0_1"/>
<dbReference type="InParanoid" id="B8M338"/>
<proteinExistence type="predicted"/>
<dbReference type="EMBL" id="EQ962653">
    <property type="protein sequence ID" value="EED22014.1"/>
    <property type="molecule type" value="Genomic_DNA"/>
</dbReference>
<name>B8M338_TALSN</name>
<dbReference type="VEuPathDB" id="FungiDB:TSTA_092600"/>
<feature type="region of interest" description="Disordered" evidence="1">
    <location>
        <begin position="108"/>
        <end position="146"/>
    </location>
</feature>
<organism evidence="2 3">
    <name type="scientific">Talaromyces stipitatus (strain ATCC 10500 / CBS 375.48 / QM 6759 / NRRL 1006)</name>
    <name type="common">Penicillium stipitatum</name>
    <dbReference type="NCBI Taxonomy" id="441959"/>
    <lineage>
        <taxon>Eukaryota</taxon>
        <taxon>Fungi</taxon>
        <taxon>Dikarya</taxon>
        <taxon>Ascomycota</taxon>
        <taxon>Pezizomycotina</taxon>
        <taxon>Eurotiomycetes</taxon>
        <taxon>Eurotiomycetidae</taxon>
        <taxon>Eurotiales</taxon>
        <taxon>Trichocomaceae</taxon>
        <taxon>Talaromyces</taxon>
        <taxon>Talaromyces sect. Talaromyces</taxon>
    </lineage>
</organism>
<feature type="compositionally biased region" description="Polar residues" evidence="1">
    <location>
        <begin position="301"/>
        <end position="327"/>
    </location>
</feature>
<sequence length="549" mass="61120">MEQNGKGLMSKQCPVPSQAQLALAIAIVNSKPANISVIDHLQQIRLHIKASRNHSPPSTNSSDKYFDSVAFWKQAYTKAEATQSVLNDRIYELEQRIETLKLKLKQDDSVCDTPERGKRKGSREPTVPDSQRKRKKTSNVSSGVVTTGEAELEQLNELISQDDSTGASQTGIGVNSVMRHLFVLQQNLQKRPNWAVIYASAINLCTATNSVVPFLYDNSGAEARQLNSTDSNIRVPNPLLNLAIIEASHSLLCRTLNKIMNSSERQKYEGQIVYHMSSLFETALYALEKICDYQTSSKELPKVKQNSKSPSAKNTKHQSSSESSNVTRYEVPTDEVLQTLRRVLAGMMLKATSLITTNPNTLFEGYLYVFLTHVGTVLSTLEFKDILTSPNLQASPDKLPLPDGLRRAIMNAKGEAIGTIVMARELETCHMIWLLEKAIALAHSMSMKSSLSQGTITPSDRKDSNAGILLGLSKKRLQNTLLKAVFDEEEPLFLESLIKPESLAGGEMTSPINKESETASEWFSREVWRLLGWDILESIWKNGKENHIQ</sequence>
<dbReference type="AlphaFoldDB" id="B8M338"/>
<keyword evidence="3" id="KW-1185">Reference proteome</keyword>
<evidence type="ECO:0000313" key="3">
    <source>
        <dbReference type="Proteomes" id="UP000001745"/>
    </source>
</evidence>
<dbReference type="OrthoDB" id="202825at2759"/>
<feature type="region of interest" description="Disordered" evidence="1">
    <location>
        <begin position="301"/>
        <end position="328"/>
    </location>
</feature>
<evidence type="ECO:0000256" key="1">
    <source>
        <dbReference type="SAM" id="MobiDB-lite"/>
    </source>
</evidence>
<evidence type="ECO:0000313" key="2">
    <source>
        <dbReference type="EMBL" id="EED22014.1"/>
    </source>
</evidence>
<dbReference type="GeneID" id="8109506"/>
<dbReference type="RefSeq" id="XP_002478977.1">
    <property type="nucleotide sequence ID" value="XM_002478932.1"/>
</dbReference>
<protein>
    <submittedName>
        <fullName evidence="2">Uncharacterized protein</fullName>
    </submittedName>
</protein>
<dbReference type="Proteomes" id="UP000001745">
    <property type="component" value="Unassembled WGS sequence"/>
</dbReference>